<dbReference type="InterPro" id="IPR002048">
    <property type="entry name" value="EF_hand_dom"/>
</dbReference>
<dbReference type="Pfam" id="PF05042">
    <property type="entry name" value="Caleosin"/>
    <property type="match status" value="1"/>
</dbReference>
<reference evidence="5 6" key="1">
    <citation type="submission" date="2009-11" db="EMBL/GenBank/DDBJ databases">
        <title>Annotation of Allomyces macrogynus ATCC 38327.</title>
        <authorList>
            <consortium name="The Broad Institute Genome Sequencing Platform"/>
            <person name="Russ C."/>
            <person name="Cuomo C."/>
            <person name="Burger G."/>
            <person name="Gray M.W."/>
            <person name="Holland P.W.H."/>
            <person name="King N."/>
            <person name="Lang F.B.F."/>
            <person name="Roger A.J."/>
            <person name="Ruiz-Trillo I."/>
            <person name="Young S.K."/>
            <person name="Zeng Q."/>
            <person name="Gargeya S."/>
            <person name="Fitzgerald M."/>
            <person name="Haas B."/>
            <person name="Abouelleil A."/>
            <person name="Alvarado L."/>
            <person name="Arachchi H.M."/>
            <person name="Berlin A."/>
            <person name="Chapman S.B."/>
            <person name="Gearin G."/>
            <person name="Goldberg J."/>
            <person name="Griggs A."/>
            <person name="Gujja S."/>
            <person name="Hansen M."/>
            <person name="Heiman D."/>
            <person name="Howarth C."/>
            <person name="Larimer J."/>
            <person name="Lui A."/>
            <person name="MacDonald P.J.P."/>
            <person name="McCowen C."/>
            <person name="Montmayeur A."/>
            <person name="Murphy C."/>
            <person name="Neiman D."/>
            <person name="Pearson M."/>
            <person name="Priest M."/>
            <person name="Roberts A."/>
            <person name="Saif S."/>
            <person name="Shea T."/>
            <person name="Sisk P."/>
            <person name="Stolte C."/>
            <person name="Sykes S."/>
            <person name="Wortman J."/>
            <person name="Nusbaum C."/>
            <person name="Birren B."/>
        </authorList>
    </citation>
    <scope>NUCLEOTIDE SEQUENCE [LARGE SCALE GENOMIC DNA]</scope>
    <source>
        <strain evidence="5 6">ATCC 38327</strain>
    </source>
</reference>
<evidence type="ECO:0000256" key="3">
    <source>
        <dbReference type="SAM" id="Phobius"/>
    </source>
</evidence>
<name>A0A0L0SK92_ALLM3</name>
<dbReference type="GO" id="GO:0004497">
    <property type="term" value="F:monooxygenase activity"/>
    <property type="evidence" value="ECO:0007669"/>
    <property type="project" value="TreeGrafter"/>
</dbReference>
<feature type="transmembrane region" description="Helical" evidence="3">
    <location>
        <begin position="157"/>
        <end position="178"/>
    </location>
</feature>
<evidence type="ECO:0000256" key="1">
    <source>
        <dbReference type="ARBA" id="ARBA00006765"/>
    </source>
</evidence>
<organism evidence="5 6">
    <name type="scientific">Allomyces macrogynus (strain ATCC 38327)</name>
    <name type="common">Allomyces javanicus var. macrogynus</name>
    <dbReference type="NCBI Taxonomy" id="578462"/>
    <lineage>
        <taxon>Eukaryota</taxon>
        <taxon>Fungi</taxon>
        <taxon>Fungi incertae sedis</taxon>
        <taxon>Blastocladiomycota</taxon>
        <taxon>Blastocladiomycetes</taxon>
        <taxon>Blastocladiales</taxon>
        <taxon>Blastocladiaceae</taxon>
        <taxon>Allomyces</taxon>
    </lineage>
</organism>
<dbReference type="Proteomes" id="UP000054350">
    <property type="component" value="Unassembled WGS sequence"/>
</dbReference>
<dbReference type="STRING" id="578462.A0A0L0SK92"/>
<evidence type="ECO:0000259" key="4">
    <source>
        <dbReference type="PROSITE" id="PS50222"/>
    </source>
</evidence>
<dbReference type="GO" id="GO:0005509">
    <property type="term" value="F:calcium ion binding"/>
    <property type="evidence" value="ECO:0007669"/>
    <property type="project" value="InterPro"/>
</dbReference>
<keyword evidence="3" id="KW-1133">Transmembrane helix</keyword>
<sequence>MADVVHHPSFAHRSPTGDSDAARYTKPQGAGSSSDWSHTTSGSESRTAFSPGGKGGDEDYALATLDTSPPAFATAVDAAPVTRDRPVPVDLTQDVDNPGLPRASLVVDRQHPHGTRNPYLADKYPNLSVLQQHVKFFDANDDGTISMLDTFRGFRKLGFNLLFSIMAIFMINGTMAYATQDSWIPDPRFRVYIKNIHKAKHGSDSESYDTEGRFVPEKFEEMWTKFAKTSAEYMTARELFQMTEAMRNAVDPYGWIAAKFEWGTLLMLVGERHPATKQLIVTRDHLRGQFDGTLFYRIEEERAKLAQGRRGATTTTAETYAASGTVAGAGIRPVEAVTEGGRTTATANVSAQRAGPDTVKQRVPWGQAQVLKDVGVEE</sequence>
<dbReference type="OMA" id="FEFCEKS"/>
<comment type="similarity">
    <text evidence="1">Belongs to the caleosin family.</text>
</comment>
<dbReference type="OrthoDB" id="640742at2759"/>
<keyword evidence="3" id="KW-0812">Transmembrane</keyword>
<dbReference type="SUPFAM" id="SSF47473">
    <property type="entry name" value="EF-hand"/>
    <property type="match status" value="1"/>
</dbReference>
<dbReference type="AlphaFoldDB" id="A0A0L0SK92"/>
<reference evidence="6" key="2">
    <citation type="submission" date="2009-11" db="EMBL/GenBank/DDBJ databases">
        <title>The Genome Sequence of Allomyces macrogynus strain ATCC 38327.</title>
        <authorList>
            <consortium name="The Broad Institute Genome Sequencing Platform"/>
            <person name="Russ C."/>
            <person name="Cuomo C."/>
            <person name="Shea T."/>
            <person name="Young S.K."/>
            <person name="Zeng Q."/>
            <person name="Koehrsen M."/>
            <person name="Haas B."/>
            <person name="Borodovsky M."/>
            <person name="Guigo R."/>
            <person name="Alvarado L."/>
            <person name="Berlin A."/>
            <person name="Borenstein D."/>
            <person name="Chen Z."/>
            <person name="Engels R."/>
            <person name="Freedman E."/>
            <person name="Gellesch M."/>
            <person name="Goldberg J."/>
            <person name="Griggs A."/>
            <person name="Gujja S."/>
            <person name="Heiman D."/>
            <person name="Hepburn T."/>
            <person name="Howarth C."/>
            <person name="Jen D."/>
            <person name="Larson L."/>
            <person name="Lewis B."/>
            <person name="Mehta T."/>
            <person name="Park D."/>
            <person name="Pearson M."/>
            <person name="Roberts A."/>
            <person name="Saif S."/>
            <person name="Shenoy N."/>
            <person name="Sisk P."/>
            <person name="Stolte C."/>
            <person name="Sykes S."/>
            <person name="Walk T."/>
            <person name="White J."/>
            <person name="Yandava C."/>
            <person name="Burger G."/>
            <person name="Gray M.W."/>
            <person name="Holland P.W.H."/>
            <person name="King N."/>
            <person name="Lang F.B.F."/>
            <person name="Roger A.J."/>
            <person name="Ruiz-Trillo I."/>
            <person name="Lander E."/>
            <person name="Nusbaum C."/>
        </authorList>
    </citation>
    <scope>NUCLEOTIDE SEQUENCE [LARGE SCALE GENOMIC DNA]</scope>
    <source>
        <strain evidence="6">ATCC 38327</strain>
    </source>
</reference>
<keyword evidence="3" id="KW-0472">Membrane</keyword>
<dbReference type="InterPro" id="IPR007736">
    <property type="entry name" value="Caleosin-related"/>
</dbReference>
<evidence type="ECO:0000313" key="6">
    <source>
        <dbReference type="Proteomes" id="UP000054350"/>
    </source>
</evidence>
<feature type="compositionally biased region" description="Low complexity" evidence="2">
    <location>
        <begin position="31"/>
        <end position="45"/>
    </location>
</feature>
<evidence type="ECO:0000313" key="5">
    <source>
        <dbReference type="EMBL" id="KNE62883.1"/>
    </source>
</evidence>
<keyword evidence="6" id="KW-1185">Reference proteome</keyword>
<dbReference type="PANTHER" id="PTHR31495">
    <property type="entry name" value="PEROXYGENASE 3-RELATED"/>
    <property type="match status" value="1"/>
</dbReference>
<dbReference type="PROSITE" id="PS50222">
    <property type="entry name" value="EF_HAND_2"/>
    <property type="match status" value="1"/>
</dbReference>
<feature type="domain" description="EF-hand" evidence="4">
    <location>
        <begin position="125"/>
        <end position="160"/>
    </location>
</feature>
<evidence type="ECO:0000256" key="2">
    <source>
        <dbReference type="SAM" id="MobiDB-lite"/>
    </source>
</evidence>
<feature type="region of interest" description="Disordered" evidence="2">
    <location>
        <begin position="1"/>
        <end position="63"/>
    </location>
</feature>
<dbReference type="eggNOG" id="ENOG502QQD0">
    <property type="taxonomic scope" value="Eukaryota"/>
</dbReference>
<gene>
    <name evidence="5" type="ORF">AMAG_08061</name>
</gene>
<protein>
    <submittedName>
        <fullName evidence="5">Caleosin domain-containing protein</fullName>
    </submittedName>
</protein>
<accession>A0A0L0SK92</accession>
<dbReference type="EMBL" id="GG745341">
    <property type="protein sequence ID" value="KNE62883.1"/>
    <property type="molecule type" value="Genomic_DNA"/>
</dbReference>
<proteinExistence type="inferred from homology"/>
<dbReference type="InterPro" id="IPR011992">
    <property type="entry name" value="EF-hand-dom_pair"/>
</dbReference>
<dbReference type="VEuPathDB" id="FungiDB:AMAG_08061"/>
<dbReference type="PANTHER" id="PTHR31495:SF20">
    <property type="entry name" value="CALEOSIN-RELATED FAMILY PROTEIN"/>
    <property type="match status" value="1"/>
</dbReference>